<dbReference type="RefSeq" id="XP_033458385.1">
    <property type="nucleotide sequence ID" value="XM_033605095.1"/>
</dbReference>
<comment type="catalytic activity">
    <reaction evidence="12">
        <text>FMN + ATP + H(+) = FAD + diphosphate</text>
        <dbReference type="Rhea" id="RHEA:17237"/>
        <dbReference type="ChEBI" id="CHEBI:15378"/>
        <dbReference type="ChEBI" id="CHEBI:30616"/>
        <dbReference type="ChEBI" id="CHEBI:33019"/>
        <dbReference type="ChEBI" id="CHEBI:57692"/>
        <dbReference type="ChEBI" id="CHEBI:58210"/>
        <dbReference type="EC" id="2.7.7.2"/>
    </reaction>
</comment>
<protein>
    <recommendedName>
        <fullName evidence="2">FAD synthase</fullName>
        <ecNumber evidence="2">2.7.7.2</ecNumber>
    </recommendedName>
    <alternativeName>
        <fullName evidence="10">FAD pyrophosphorylase</fullName>
    </alternativeName>
    <alternativeName>
        <fullName evidence="11">FMN adenylyltransferase</fullName>
    </alternativeName>
</protein>
<organism evidence="16">
    <name type="scientific">Dissoconium aciculare CBS 342.82</name>
    <dbReference type="NCBI Taxonomy" id="1314786"/>
    <lineage>
        <taxon>Eukaryota</taxon>
        <taxon>Fungi</taxon>
        <taxon>Dikarya</taxon>
        <taxon>Ascomycota</taxon>
        <taxon>Pezizomycotina</taxon>
        <taxon>Dothideomycetes</taxon>
        <taxon>Dothideomycetidae</taxon>
        <taxon>Mycosphaerellales</taxon>
        <taxon>Dissoconiaceae</taxon>
        <taxon>Dissoconium</taxon>
    </lineage>
</organism>
<dbReference type="AlphaFoldDB" id="A0A6J3M1H4"/>
<dbReference type="CDD" id="cd23948">
    <property type="entry name" value="FAD_synthase"/>
    <property type="match status" value="1"/>
</dbReference>
<evidence type="ECO:0000256" key="6">
    <source>
        <dbReference type="ARBA" id="ARBA00022695"/>
    </source>
</evidence>
<evidence type="ECO:0000256" key="4">
    <source>
        <dbReference type="ARBA" id="ARBA00022643"/>
    </source>
</evidence>
<keyword evidence="3" id="KW-0285">Flavoprotein</keyword>
<evidence type="ECO:0000313" key="16">
    <source>
        <dbReference type="RefSeq" id="XP_033458385.1"/>
    </source>
</evidence>
<dbReference type="Pfam" id="PF01507">
    <property type="entry name" value="PAPS_reduct"/>
    <property type="match status" value="1"/>
</dbReference>
<feature type="compositionally biased region" description="Low complexity" evidence="13">
    <location>
        <begin position="220"/>
        <end position="232"/>
    </location>
</feature>
<evidence type="ECO:0000259" key="14">
    <source>
        <dbReference type="Pfam" id="PF01507"/>
    </source>
</evidence>
<evidence type="ECO:0000256" key="11">
    <source>
        <dbReference type="ARBA" id="ARBA00031871"/>
    </source>
</evidence>
<keyword evidence="15" id="KW-1185">Reference proteome</keyword>
<dbReference type="OrthoDB" id="270728at2759"/>
<dbReference type="SUPFAM" id="SSF52402">
    <property type="entry name" value="Adenine nucleotide alpha hydrolases-like"/>
    <property type="match status" value="1"/>
</dbReference>
<evidence type="ECO:0000256" key="13">
    <source>
        <dbReference type="SAM" id="MobiDB-lite"/>
    </source>
</evidence>
<dbReference type="PANTHER" id="PTHR23293:SF9">
    <property type="entry name" value="FAD SYNTHASE"/>
    <property type="match status" value="1"/>
</dbReference>
<reference evidence="16" key="2">
    <citation type="submission" date="2020-04" db="EMBL/GenBank/DDBJ databases">
        <authorList>
            <consortium name="NCBI Genome Project"/>
        </authorList>
    </citation>
    <scope>NUCLEOTIDE SEQUENCE</scope>
    <source>
        <strain evidence="16">CBS 342.82</strain>
    </source>
</reference>
<keyword evidence="5" id="KW-0808">Transferase</keyword>
<reference evidence="16" key="1">
    <citation type="submission" date="2020-01" db="EMBL/GenBank/DDBJ databases">
        <authorList>
            <consortium name="DOE Joint Genome Institute"/>
            <person name="Haridas S."/>
            <person name="Albert R."/>
            <person name="Binder M."/>
            <person name="Bloem J."/>
            <person name="Labutti K."/>
            <person name="Salamov A."/>
            <person name="Andreopoulos B."/>
            <person name="Baker S.E."/>
            <person name="Barry K."/>
            <person name="Bills G."/>
            <person name="Bluhm B.H."/>
            <person name="Cannon C."/>
            <person name="Castanera R."/>
            <person name="Culley D.E."/>
            <person name="Daum C."/>
            <person name="Ezra D."/>
            <person name="Gonzalez J.B."/>
            <person name="Henrissat B."/>
            <person name="Kuo A."/>
            <person name="Liang C."/>
            <person name="Lipzen A."/>
            <person name="Lutzoni F."/>
            <person name="Magnuson J."/>
            <person name="Mondo S."/>
            <person name="Nolan M."/>
            <person name="Ohm R."/>
            <person name="Pangilinan J."/>
            <person name="Park H.-J."/>
            <person name="Ramirez L."/>
            <person name="Alfaro M."/>
            <person name="Sun H."/>
            <person name="Tritt A."/>
            <person name="Yoshinaga Y."/>
            <person name="Zwiers L.-H."/>
            <person name="Turgeon B.G."/>
            <person name="Goodwin S.B."/>
            <person name="Spatafora J.W."/>
            <person name="Crous P.W."/>
            <person name="Grigoriev I.V."/>
        </authorList>
    </citation>
    <scope>NUCLEOTIDE SEQUENCE</scope>
    <source>
        <strain evidence="16">CBS 342.82</strain>
    </source>
</reference>
<feature type="domain" description="Phosphoadenosine phosphosulphate reductase" evidence="14">
    <location>
        <begin position="191"/>
        <end position="371"/>
    </location>
</feature>
<evidence type="ECO:0000256" key="7">
    <source>
        <dbReference type="ARBA" id="ARBA00022741"/>
    </source>
</evidence>
<comment type="pathway">
    <text evidence="1">Cofactor biosynthesis; FAD biosynthesis; FAD from FMN: step 1/1.</text>
</comment>
<dbReference type="GO" id="GO:0005524">
    <property type="term" value="F:ATP binding"/>
    <property type="evidence" value="ECO:0007669"/>
    <property type="project" value="UniProtKB-KW"/>
</dbReference>
<evidence type="ECO:0000313" key="15">
    <source>
        <dbReference type="Proteomes" id="UP000504637"/>
    </source>
</evidence>
<keyword evidence="7" id="KW-0547">Nucleotide-binding</keyword>
<dbReference type="PANTHER" id="PTHR23293">
    <property type="entry name" value="FAD SYNTHETASE-RELATED FMN ADENYLYLTRANSFERASE"/>
    <property type="match status" value="1"/>
</dbReference>
<reference evidence="16" key="3">
    <citation type="submission" date="2025-08" db="UniProtKB">
        <authorList>
            <consortium name="RefSeq"/>
        </authorList>
    </citation>
    <scope>IDENTIFICATION</scope>
    <source>
        <strain evidence="16">CBS 342.82</strain>
    </source>
</reference>
<dbReference type="GO" id="GO:0003919">
    <property type="term" value="F:FMN adenylyltransferase activity"/>
    <property type="evidence" value="ECO:0007669"/>
    <property type="project" value="UniProtKB-EC"/>
</dbReference>
<gene>
    <name evidence="16" type="ORF">K489DRAFT_381343</name>
</gene>
<evidence type="ECO:0000256" key="2">
    <source>
        <dbReference type="ARBA" id="ARBA00012393"/>
    </source>
</evidence>
<dbReference type="EC" id="2.7.7.2" evidence="2"/>
<evidence type="ECO:0000256" key="3">
    <source>
        <dbReference type="ARBA" id="ARBA00022630"/>
    </source>
</evidence>
<dbReference type="Gene3D" id="3.40.50.620">
    <property type="entry name" value="HUPs"/>
    <property type="match status" value="1"/>
</dbReference>
<name>A0A6J3M1H4_9PEZI</name>
<sequence length="434" mass="48144">MRTKRTLHHSRIPRLSAVVSSIASTSLRPALRSLGAIDRRPQRRALTYSTSPPVSFLGFSHSRRGTLQDSTQTRRFHTNSTTRSPSTIAFEKMHLTESAVPPAPSLPQELSYGEGSHVNGIDGGHASHINGHAAVTLSERCEQVYEQVNDFLHRAPRDGEDGRRLEHARRQTRLSLDIIAEALEKYSFEELAISYNGGKDCLVLLVLYLAGLHAYATHQNFSSPNQQPSSTSAATTNGKGRRIQLPPTLPAIYILSTNPFPSVTSFVTTSAAHYALSLTSYPAPMLSAFTSHLEHNPQIRAIFVGTRRTDPHGATLTPFAPTDGKWPRFIRVHPVLDWNYVDIWCFIRGVGMEYCELYDRGYTSLGGRGDTWPNPKLRIDAVEKDAASLTAGGAVMAAKNIDGVDQEENGGEIRYRPAYELVEDEEERLGRERR</sequence>
<keyword evidence="8" id="KW-0274">FAD</keyword>
<feature type="compositionally biased region" description="Polar residues" evidence="13">
    <location>
        <begin position="65"/>
        <end position="83"/>
    </location>
</feature>
<keyword evidence="6" id="KW-0548">Nucleotidyltransferase</keyword>
<evidence type="ECO:0000256" key="1">
    <source>
        <dbReference type="ARBA" id="ARBA00004726"/>
    </source>
</evidence>
<dbReference type="InterPro" id="IPR014729">
    <property type="entry name" value="Rossmann-like_a/b/a_fold"/>
</dbReference>
<keyword evidence="9" id="KW-0067">ATP-binding</keyword>
<evidence type="ECO:0000256" key="8">
    <source>
        <dbReference type="ARBA" id="ARBA00022827"/>
    </source>
</evidence>
<dbReference type="InterPro" id="IPR002500">
    <property type="entry name" value="PAPS_reduct_dom"/>
</dbReference>
<feature type="region of interest" description="Disordered" evidence="13">
    <location>
        <begin position="60"/>
        <end position="83"/>
    </location>
</feature>
<evidence type="ECO:0000256" key="9">
    <source>
        <dbReference type="ARBA" id="ARBA00022840"/>
    </source>
</evidence>
<feature type="region of interest" description="Disordered" evidence="13">
    <location>
        <begin position="220"/>
        <end position="241"/>
    </location>
</feature>
<dbReference type="GO" id="GO:0006747">
    <property type="term" value="P:FAD biosynthetic process"/>
    <property type="evidence" value="ECO:0007669"/>
    <property type="project" value="TreeGrafter"/>
</dbReference>
<dbReference type="Proteomes" id="UP000504637">
    <property type="component" value="Unplaced"/>
</dbReference>
<evidence type="ECO:0000256" key="12">
    <source>
        <dbReference type="ARBA" id="ARBA00049494"/>
    </source>
</evidence>
<accession>A0A6J3M1H4</accession>
<evidence type="ECO:0000256" key="5">
    <source>
        <dbReference type="ARBA" id="ARBA00022679"/>
    </source>
</evidence>
<dbReference type="GeneID" id="54362895"/>
<evidence type="ECO:0000256" key="10">
    <source>
        <dbReference type="ARBA" id="ARBA00031145"/>
    </source>
</evidence>
<proteinExistence type="predicted"/>
<keyword evidence="4" id="KW-0288">FMN</keyword>